<sequence length="116" mass="13374">MKLYSLLILYKNTEKDVKVLKGAYDLQSFSFFQRNSVREFMVFTAKVIIERSEIPSRSSVKEQEYVCHAYVRADKLVGVVVSDAEYPQRVAHNLLTRALDDFSSKVPPVKWPTIAE</sequence>
<dbReference type="SUPFAM" id="SSF64356">
    <property type="entry name" value="SNARE-like"/>
    <property type="match status" value="1"/>
</dbReference>
<keyword evidence="4" id="KW-0564">Palmitate</keyword>
<dbReference type="Pfam" id="PF13774">
    <property type="entry name" value="Longin"/>
    <property type="match status" value="1"/>
</dbReference>
<organism evidence="9 10">
    <name type="scientific">Romanomermis culicivorax</name>
    <name type="common">Nematode worm</name>
    <dbReference type="NCBI Taxonomy" id="13658"/>
    <lineage>
        <taxon>Eukaryota</taxon>
        <taxon>Metazoa</taxon>
        <taxon>Ecdysozoa</taxon>
        <taxon>Nematoda</taxon>
        <taxon>Enoplea</taxon>
        <taxon>Dorylaimia</taxon>
        <taxon>Mermithida</taxon>
        <taxon>Mermithoidea</taxon>
        <taxon>Mermithidae</taxon>
        <taxon>Romanomermis</taxon>
    </lineage>
</organism>
<proteinExistence type="inferred from homology"/>
<dbReference type="SMART" id="SM01270">
    <property type="entry name" value="Longin"/>
    <property type="match status" value="1"/>
</dbReference>
<dbReference type="CDD" id="cd14824">
    <property type="entry name" value="Longin"/>
    <property type="match status" value="1"/>
</dbReference>
<evidence type="ECO:0000256" key="1">
    <source>
        <dbReference type="ARBA" id="ARBA00008025"/>
    </source>
</evidence>
<keyword evidence="9" id="KW-1185">Reference proteome</keyword>
<evidence type="ECO:0000256" key="7">
    <source>
        <dbReference type="ARBA" id="ARBA00046278"/>
    </source>
</evidence>
<evidence type="ECO:0000256" key="3">
    <source>
        <dbReference type="ARBA" id="ARBA00023136"/>
    </source>
</evidence>
<reference evidence="10" key="1">
    <citation type="submission" date="2022-11" db="UniProtKB">
        <authorList>
            <consortium name="WormBaseParasite"/>
        </authorList>
    </citation>
    <scope>IDENTIFICATION</scope>
</reference>
<keyword evidence="6" id="KW-0636">Prenylation</keyword>
<dbReference type="WBParaSite" id="nRc.2.0.1.t09746-RA">
    <property type="protein sequence ID" value="nRc.2.0.1.t09746-RA"/>
    <property type="gene ID" value="nRc.2.0.1.g09746"/>
</dbReference>
<protein>
    <submittedName>
        <fullName evidence="10">Longin domain-containing protein</fullName>
    </submittedName>
</protein>
<evidence type="ECO:0000256" key="5">
    <source>
        <dbReference type="ARBA" id="ARBA00023288"/>
    </source>
</evidence>
<evidence type="ECO:0000256" key="4">
    <source>
        <dbReference type="ARBA" id="ARBA00023139"/>
    </source>
</evidence>
<comment type="subcellular location">
    <subcellularLocation>
        <location evidence="7">Endomembrane system</location>
        <topology evidence="7">Lipid-anchor</topology>
        <orientation evidence="7">Cytoplasmic side</orientation>
    </subcellularLocation>
</comment>
<dbReference type="GO" id="GO:0006888">
    <property type="term" value="P:endoplasmic reticulum to Golgi vesicle-mediated transport"/>
    <property type="evidence" value="ECO:0007669"/>
    <property type="project" value="TreeGrafter"/>
</dbReference>
<dbReference type="AlphaFoldDB" id="A0A915I7A1"/>
<evidence type="ECO:0000256" key="6">
    <source>
        <dbReference type="ARBA" id="ARBA00023289"/>
    </source>
</evidence>
<dbReference type="PROSITE" id="PS50859">
    <property type="entry name" value="LONGIN"/>
    <property type="match status" value="1"/>
</dbReference>
<evidence type="ECO:0000256" key="2">
    <source>
        <dbReference type="ARBA" id="ARBA00022481"/>
    </source>
</evidence>
<dbReference type="PANTHER" id="PTHR45806:SF1">
    <property type="entry name" value="SYNAPTOBREVIN HOMOLOG YKT6"/>
    <property type="match status" value="1"/>
</dbReference>
<keyword evidence="3" id="KW-0472">Membrane</keyword>
<dbReference type="OMA" id="QICARQS"/>
<dbReference type="Proteomes" id="UP000887565">
    <property type="component" value="Unplaced"/>
</dbReference>
<keyword evidence="2" id="KW-0488">Methylation</keyword>
<dbReference type="GO" id="GO:0005794">
    <property type="term" value="C:Golgi apparatus"/>
    <property type="evidence" value="ECO:0007669"/>
    <property type="project" value="TreeGrafter"/>
</dbReference>
<name>A0A915I7A1_ROMCU</name>
<accession>A0A915I7A1</accession>
<dbReference type="PANTHER" id="PTHR45806">
    <property type="entry name" value="SYNAPTOBREVIN HOMOLOG YKT6"/>
    <property type="match status" value="1"/>
</dbReference>
<keyword evidence="5" id="KW-0449">Lipoprotein</keyword>
<dbReference type="Gene3D" id="3.30.450.50">
    <property type="entry name" value="Longin domain"/>
    <property type="match status" value="1"/>
</dbReference>
<dbReference type="InterPro" id="IPR011012">
    <property type="entry name" value="Longin-like_dom_sf"/>
</dbReference>
<comment type="similarity">
    <text evidence="1">Belongs to the synaptobrevin family.</text>
</comment>
<evidence type="ECO:0000313" key="9">
    <source>
        <dbReference type="Proteomes" id="UP000887565"/>
    </source>
</evidence>
<dbReference type="InterPro" id="IPR010908">
    <property type="entry name" value="Longin_dom"/>
</dbReference>
<feature type="domain" description="Longin" evidence="8">
    <location>
        <begin position="8"/>
        <end position="116"/>
    </location>
</feature>
<evidence type="ECO:0000259" key="8">
    <source>
        <dbReference type="PROSITE" id="PS50859"/>
    </source>
</evidence>
<dbReference type="GO" id="GO:0005484">
    <property type="term" value="F:SNAP receptor activity"/>
    <property type="evidence" value="ECO:0007669"/>
    <property type="project" value="TreeGrafter"/>
</dbReference>
<evidence type="ECO:0000313" key="10">
    <source>
        <dbReference type="WBParaSite" id="nRc.2.0.1.t09746-RA"/>
    </source>
</evidence>